<dbReference type="Proteomes" id="UP000243217">
    <property type="component" value="Unassembled WGS sequence"/>
</dbReference>
<comment type="similarity">
    <text evidence="1">Belongs to the peptidase C1 family.</text>
</comment>
<keyword evidence="4" id="KW-0378">Hydrolase</keyword>
<evidence type="ECO:0000259" key="3">
    <source>
        <dbReference type="Pfam" id="PF00112"/>
    </source>
</evidence>
<dbReference type="InterPro" id="IPR000668">
    <property type="entry name" value="Peptidase_C1A_C"/>
</dbReference>
<evidence type="ECO:0000256" key="2">
    <source>
        <dbReference type="ARBA" id="ARBA00023145"/>
    </source>
</evidence>
<name>A0A1W0AB53_9STRA</name>
<dbReference type="AlphaFoldDB" id="A0A1W0AB53"/>
<accession>A0A1W0AB53</accession>
<dbReference type="InterPro" id="IPR013128">
    <property type="entry name" value="Peptidase_C1A"/>
</dbReference>
<dbReference type="GO" id="GO:0006508">
    <property type="term" value="P:proteolysis"/>
    <property type="evidence" value="ECO:0007669"/>
    <property type="project" value="UniProtKB-KW"/>
</dbReference>
<dbReference type="EMBL" id="JNBS01000232">
    <property type="protein sequence ID" value="OQS07524.1"/>
    <property type="molecule type" value="Genomic_DNA"/>
</dbReference>
<feature type="non-terminal residue" evidence="4">
    <location>
        <position position="118"/>
    </location>
</feature>
<organism evidence="4 5">
    <name type="scientific">Thraustotheca clavata</name>
    <dbReference type="NCBI Taxonomy" id="74557"/>
    <lineage>
        <taxon>Eukaryota</taxon>
        <taxon>Sar</taxon>
        <taxon>Stramenopiles</taxon>
        <taxon>Oomycota</taxon>
        <taxon>Saprolegniomycetes</taxon>
        <taxon>Saprolegniales</taxon>
        <taxon>Achlyaceae</taxon>
        <taxon>Thraustotheca</taxon>
    </lineage>
</organism>
<keyword evidence="5" id="KW-1185">Reference proteome</keyword>
<evidence type="ECO:0000313" key="5">
    <source>
        <dbReference type="Proteomes" id="UP000243217"/>
    </source>
</evidence>
<dbReference type="InterPro" id="IPR038765">
    <property type="entry name" value="Papain-like_cys_pep_sf"/>
</dbReference>
<gene>
    <name evidence="4" type="ORF">THRCLA_20137</name>
</gene>
<dbReference type="PANTHER" id="PTHR12411">
    <property type="entry name" value="CYSTEINE PROTEASE FAMILY C1-RELATED"/>
    <property type="match status" value="1"/>
</dbReference>
<comment type="caution">
    <text evidence="4">The sequence shown here is derived from an EMBL/GenBank/DDBJ whole genome shotgun (WGS) entry which is preliminary data.</text>
</comment>
<reference evidence="4 5" key="1">
    <citation type="journal article" date="2014" name="Genome Biol. Evol.">
        <title>The secreted proteins of Achlya hypogyna and Thraustotheca clavata identify the ancestral oomycete secretome and reveal gene acquisitions by horizontal gene transfer.</title>
        <authorList>
            <person name="Misner I."/>
            <person name="Blouin N."/>
            <person name="Leonard G."/>
            <person name="Richards T.A."/>
            <person name="Lane C.E."/>
        </authorList>
    </citation>
    <scope>NUCLEOTIDE SEQUENCE [LARGE SCALE GENOMIC DNA]</scope>
    <source>
        <strain evidence="4 5">ATCC 34112</strain>
    </source>
</reference>
<dbReference type="STRING" id="74557.A0A1W0AB53"/>
<protein>
    <submittedName>
        <fullName evidence="4">Cysteine protease family C01A</fullName>
    </submittedName>
</protein>
<dbReference type="Gene3D" id="3.90.70.10">
    <property type="entry name" value="Cysteine proteinases"/>
    <property type="match status" value="1"/>
</dbReference>
<dbReference type="PROSITE" id="PS00139">
    <property type="entry name" value="THIOL_PROTEASE_CYS"/>
    <property type="match status" value="1"/>
</dbReference>
<dbReference type="GO" id="GO:0008234">
    <property type="term" value="F:cysteine-type peptidase activity"/>
    <property type="evidence" value="ECO:0007669"/>
    <property type="project" value="InterPro"/>
</dbReference>
<keyword evidence="4" id="KW-0645">Protease</keyword>
<sequence length="118" mass="12998">MSESGNLEDGQVNDELERFAATKKIVDDLNKQHPGAVFTTDNQFALMTEVEFAAYVKGAFKHDAPKRQLRSDNIQLQLTSEQQEAGDVDWSSNKCMSPVRNQGQCGSCWAFAAVGAVE</sequence>
<feature type="domain" description="Peptidase C1A papain C-terminal" evidence="3">
    <location>
        <begin position="87"/>
        <end position="118"/>
    </location>
</feature>
<evidence type="ECO:0000256" key="1">
    <source>
        <dbReference type="ARBA" id="ARBA00008455"/>
    </source>
</evidence>
<dbReference type="SUPFAM" id="SSF54001">
    <property type="entry name" value="Cysteine proteinases"/>
    <property type="match status" value="1"/>
</dbReference>
<evidence type="ECO:0000313" key="4">
    <source>
        <dbReference type="EMBL" id="OQS07524.1"/>
    </source>
</evidence>
<keyword evidence="2" id="KW-0865">Zymogen</keyword>
<dbReference type="InterPro" id="IPR000169">
    <property type="entry name" value="Pept_cys_AS"/>
</dbReference>
<dbReference type="Pfam" id="PF00112">
    <property type="entry name" value="Peptidase_C1"/>
    <property type="match status" value="1"/>
</dbReference>
<proteinExistence type="inferred from homology"/>
<dbReference type="OrthoDB" id="10253408at2759"/>